<feature type="transmembrane region" description="Helical" evidence="2">
    <location>
        <begin position="365"/>
        <end position="382"/>
    </location>
</feature>
<name>A0ABQ6K4H2_9MICO</name>
<dbReference type="SUPFAM" id="SSF82693">
    <property type="entry name" value="Multidrug efflux transporter AcrB pore domain, PN1, PN2, PC1 and PC2 subdomains"/>
    <property type="match status" value="3"/>
</dbReference>
<proteinExistence type="predicted"/>
<comment type="caution">
    <text evidence="3">The sequence shown here is derived from an EMBL/GenBank/DDBJ whole genome shotgun (WGS) entry which is preliminary data.</text>
</comment>
<keyword evidence="2" id="KW-0812">Transmembrane</keyword>
<feature type="transmembrane region" description="Helical" evidence="2">
    <location>
        <begin position="923"/>
        <end position="948"/>
    </location>
</feature>
<dbReference type="PANTHER" id="PTHR32063">
    <property type="match status" value="1"/>
</dbReference>
<keyword evidence="2" id="KW-0472">Membrane</keyword>
<feature type="transmembrane region" description="Helical" evidence="2">
    <location>
        <begin position="465"/>
        <end position="492"/>
    </location>
</feature>
<gene>
    <name evidence="3" type="ORF">GCM10025881_21570</name>
</gene>
<feature type="transmembrane region" description="Helical" evidence="2">
    <location>
        <begin position="340"/>
        <end position="358"/>
    </location>
</feature>
<dbReference type="InterPro" id="IPR001036">
    <property type="entry name" value="Acrflvin-R"/>
</dbReference>
<feature type="transmembrane region" description="Helical" evidence="2">
    <location>
        <begin position="897"/>
        <end position="917"/>
    </location>
</feature>
<dbReference type="SUPFAM" id="SSF82866">
    <property type="entry name" value="Multidrug efflux transporter AcrB transmembrane domain"/>
    <property type="match status" value="2"/>
</dbReference>
<keyword evidence="2" id="KW-1133">Transmembrane helix</keyword>
<evidence type="ECO:0000313" key="3">
    <source>
        <dbReference type="EMBL" id="GMA95333.1"/>
    </source>
</evidence>
<feature type="transmembrane region" description="Helical" evidence="2">
    <location>
        <begin position="1002"/>
        <end position="1027"/>
    </location>
</feature>
<dbReference type="SUPFAM" id="SSF82714">
    <property type="entry name" value="Multidrug efflux transporter AcrB TolC docking domain, DN and DC subdomains"/>
    <property type="match status" value="2"/>
</dbReference>
<feature type="transmembrane region" description="Helical" evidence="2">
    <location>
        <begin position="388"/>
        <end position="412"/>
    </location>
</feature>
<dbReference type="InterPro" id="IPR027463">
    <property type="entry name" value="AcrB_DN_DC_subdom"/>
</dbReference>
<dbReference type="RefSeq" id="WP_284254110.1">
    <property type="nucleotide sequence ID" value="NZ_BAAAQO010000002.1"/>
</dbReference>
<dbReference type="Gene3D" id="3.30.2090.10">
    <property type="entry name" value="Multidrug efflux transporter AcrB TolC docking domain, DN and DC subdomains"/>
    <property type="match status" value="2"/>
</dbReference>
<dbReference type="PRINTS" id="PR00702">
    <property type="entry name" value="ACRIFLAVINRP"/>
</dbReference>
<organism evidence="3 4">
    <name type="scientific">Pseudolysinimonas kribbensis</name>
    <dbReference type="NCBI Taxonomy" id="433641"/>
    <lineage>
        <taxon>Bacteria</taxon>
        <taxon>Bacillati</taxon>
        <taxon>Actinomycetota</taxon>
        <taxon>Actinomycetes</taxon>
        <taxon>Micrococcales</taxon>
        <taxon>Microbacteriaceae</taxon>
        <taxon>Pseudolysinimonas</taxon>
    </lineage>
</organism>
<feature type="transmembrane region" description="Helical" evidence="2">
    <location>
        <begin position="433"/>
        <end position="453"/>
    </location>
</feature>
<feature type="transmembrane region" description="Helical" evidence="2">
    <location>
        <begin position="1083"/>
        <end position="1103"/>
    </location>
</feature>
<dbReference type="EMBL" id="BSVB01000001">
    <property type="protein sequence ID" value="GMA95333.1"/>
    <property type="molecule type" value="Genomic_DNA"/>
</dbReference>
<feature type="region of interest" description="Disordered" evidence="1">
    <location>
        <begin position="501"/>
        <end position="524"/>
    </location>
</feature>
<sequence>MHLLSVFSLRNRALIALLTIVVAVFGAVALGQLKQELFPSLSLPQITVISSYQGASPQVVENDVSTPIEDAIQGVEGLDSTHSSSRSGQSTVTAAFVYGTNLTTAEQKVQLAVDRLQSRLPDGVTPQVIAFSISDLPVIQLAVTSDLDPATLASRLQDSAVTDLQQLEGVRAASVLGDRGQRITITPDTVKLAQAGLSTQAITSALQQNGILLASGSITSGDKTLDVQAGQRIASTDQLAALPLVGARVAPGTAVPTIGDVATVKTVPNPVAGISRVNGKAALTVSISKTPAGNTVDVSRAVNAEIPKLEKDLGSHTKFTVVFDQAPYIEQSINSLAEEGALGLLFAVIVILLFLLSFRSTIVTAISIPVSLLIAFVVMWGVGYTLNVLTLGAITIAVGRVVDDSIVVIENIKRHLTLGEEKLTAITTAVREVAVAVTASTVTTVAVFLPIALVGDITGELFRPFALTVTIALLASLFVALTIVPVLAFWFLKESPRAHPHRHDAAAGESGGRPTDDGGARAADELDRPTALQRGYLPIIRWTTRFRWVTVVLAVVVLVGSAALGGLLTTNFIGSSGQNTLTVTETLPPSTSLEASDTAATKVEKALRGVDGVTTVQTSIGSSGGGIAAAFGRGGGVTFSITTDPSKDQDRIQSDVRSAVKKLNGVGEVDLSSGSGGFGGTDIEVDVQSSSARDLQTAADDILARLTKLPQAAQVTSDLSATQPYLAIKVDRAQAAKVGLSEVAVGRLVSQAMLPTSVGSVELDDRTLNIYITDPKAPTTIDALKAFEVPTAAGPVALGDLATVEQVNGPASISTERGQRTATVTVTPKTADLGTASAEVQKAVDKVKLPSGTTASLGGATQDQANAFSQLGLALLAAILIVYTVMVATFRSLRQPLLLLASVPFAATGAIVLQYLSGIPLGAASLIGVLMLIGIVVTNAIVLIDLVNQYRRRGMDVQDAVVHGAARRLRPILMTALATIFALLPMAIGLTGHGGFISQPLAIVVIGGLVSSTLLTLIVLPSLYVLVEGARERRGQYPPLRRSIATRIVAIAGLVVLAAGVVLAVLARTAWGLGLTSRGFRGALLLAEVGAAALVAAAFVYLVRAGLNRRRARREQHPDVVQELPSA</sequence>
<dbReference type="Pfam" id="PF00873">
    <property type="entry name" value="ACR_tran"/>
    <property type="match status" value="1"/>
</dbReference>
<dbReference type="Proteomes" id="UP001157034">
    <property type="component" value="Unassembled WGS sequence"/>
</dbReference>
<dbReference type="Gene3D" id="3.30.70.1430">
    <property type="entry name" value="Multidrug efflux transporter AcrB pore domain"/>
    <property type="match status" value="2"/>
</dbReference>
<dbReference type="Gene3D" id="3.30.70.1440">
    <property type="entry name" value="Multidrug efflux transporter AcrB pore domain"/>
    <property type="match status" value="1"/>
</dbReference>
<feature type="transmembrane region" description="Helical" evidence="2">
    <location>
        <begin position="969"/>
        <end position="990"/>
    </location>
</feature>
<accession>A0ABQ6K4H2</accession>
<feature type="transmembrane region" description="Helical" evidence="2">
    <location>
        <begin position="1048"/>
        <end position="1071"/>
    </location>
</feature>
<protein>
    <submittedName>
        <fullName evidence="3">Hydrogenase expression protein</fullName>
    </submittedName>
</protein>
<dbReference type="PANTHER" id="PTHR32063:SF0">
    <property type="entry name" value="SWARMING MOTILITY PROTEIN SWRC"/>
    <property type="match status" value="1"/>
</dbReference>
<evidence type="ECO:0000256" key="2">
    <source>
        <dbReference type="SAM" id="Phobius"/>
    </source>
</evidence>
<reference evidence="4" key="1">
    <citation type="journal article" date="2019" name="Int. J. Syst. Evol. Microbiol.">
        <title>The Global Catalogue of Microorganisms (GCM) 10K type strain sequencing project: providing services to taxonomists for standard genome sequencing and annotation.</title>
        <authorList>
            <consortium name="The Broad Institute Genomics Platform"/>
            <consortium name="The Broad Institute Genome Sequencing Center for Infectious Disease"/>
            <person name="Wu L."/>
            <person name="Ma J."/>
        </authorList>
    </citation>
    <scope>NUCLEOTIDE SEQUENCE [LARGE SCALE GENOMIC DNA]</scope>
    <source>
        <strain evidence="4">NBRC 108894</strain>
    </source>
</reference>
<evidence type="ECO:0000313" key="4">
    <source>
        <dbReference type="Proteomes" id="UP001157034"/>
    </source>
</evidence>
<evidence type="ECO:0000256" key="1">
    <source>
        <dbReference type="SAM" id="MobiDB-lite"/>
    </source>
</evidence>
<dbReference type="Gene3D" id="3.30.70.1320">
    <property type="entry name" value="Multidrug efflux transporter AcrB pore domain like"/>
    <property type="match status" value="1"/>
</dbReference>
<feature type="transmembrane region" description="Helical" evidence="2">
    <location>
        <begin position="548"/>
        <end position="568"/>
    </location>
</feature>
<feature type="transmembrane region" description="Helical" evidence="2">
    <location>
        <begin position="871"/>
        <end position="890"/>
    </location>
</feature>
<feature type="compositionally biased region" description="Basic and acidic residues" evidence="1">
    <location>
        <begin position="514"/>
        <end position="524"/>
    </location>
</feature>
<keyword evidence="4" id="KW-1185">Reference proteome</keyword>
<dbReference type="Gene3D" id="1.20.1640.10">
    <property type="entry name" value="Multidrug efflux transporter AcrB transmembrane domain"/>
    <property type="match status" value="2"/>
</dbReference>